<keyword evidence="1" id="KW-0652">Protein synthesis inhibitor</keyword>
<dbReference type="Gramene" id="TraesNORUn03G04727620.1">
    <property type="protein sequence ID" value="TraesNORUn03G04727620.1.CDS1"/>
    <property type="gene ID" value="TraesNORUn03G04727620"/>
</dbReference>
<dbReference type="OrthoDB" id="692516at2759"/>
<dbReference type="Proteomes" id="UP000019116">
    <property type="component" value="Chromosome 2A"/>
</dbReference>
<dbReference type="Gramene" id="TraesWEE_scaffold_028384_01G000300.1">
    <property type="protein sequence ID" value="TraesWEE_scaffold_028384_01G000300.1"/>
    <property type="gene ID" value="TraesWEE_scaffold_028384_01G000300"/>
</dbReference>
<dbReference type="Gramene" id="TraesROB_scaffold_007510_01G000600.1">
    <property type="protein sequence ID" value="TraesROB_scaffold_007510_01G000600.1"/>
    <property type="gene ID" value="TraesROB_scaffold_007510_01G000600"/>
</dbReference>
<dbReference type="GO" id="GO:0030598">
    <property type="term" value="F:rRNA N-glycosylase activity"/>
    <property type="evidence" value="ECO:0007669"/>
    <property type="project" value="UniProtKB-EC"/>
</dbReference>
<dbReference type="GO" id="GO:0017148">
    <property type="term" value="P:negative regulation of translation"/>
    <property type="evidence" value="ECO:0007669"/>
    <property type="project" value="UniProtKB-KW"/>
</dbReference>
<organism evidence="2">
    <name type="scientific">Triticum aestivum</name>
    <name type="common">Wheat</name>
    <dbReference type="NCBI Taxonomy" id="4565"/>
    <lineage>
        <taxon>Eukaryota</taxon>
        <taxon>Viridiplantae</taxon>
        <taxon>Streptophyta</taxon>
        <taxon>Embryophyta</taxon>
        <taxon>Tracheophyta</taxon>
        <taxon>Spermatophyta</taxon>
        <taxon>Magnoliopsida</taxon>
        <taxon>Liliopsida</taxon>
        <taxon>Poales</taxon>
        <taxon>Poaceae</taxon>
        <taxon>BOP clade</taxon>
        <taxon>Pooideae</taxon>
        <taxon>Triticodae</taxon>
        <taxon>Triticeae</taxon>
        <taxon>Triticinae</taxon>
        <taxon>Triticum</taxon>
    </lineage>
</organism>
<dbReference type="Pfam" id="PF00161">
    <property type="entry name" value="RIP"/>
    <property type="match status" value="1"/>
</dbReference>
<name>A0A3B6AQ86_WHEAT</name>
<proteinExistence type="inferred from homology"/>
<protein>
    <recommendedName>
        <fullName evidence="1">rRNA N-glycosylase</fullName>
        <ecNumber evidence="1">3.2.2.22</ecNumber>
    </recommendedName>
</protein>
<evidence type="ECO:0000313" key="2">
    <source>
        <dbReference type="EnsemblPlants" id="TraesCS2A02G014100.1.cds1"/>
    </source>
</evidence>
<evidence type="ECO:0000256" key="1">
    <source>
        <dbReference type="RuleBase" id="RU004915"/>
    </source>
</evidence>
<dbReference type="InterPro" id="IPR036041">
    <property type="entry name" value="Ribosome-inact_prot_sf"/>
</dbReference>
<dbReference type="SUPFAM" id="SSF56371">
    <property type="entry name" value="Ribosome inactivating proteins (RIP)"/>
    <property type="match status" value="1"/>
</dbReference>
<reference evidence="2" key="2">
    <citation type="submission" date="2018-10" db="UniProtKB">
        <authorList>
            <consortium name="EnsemblPlants"/>
        </authorList>
    </citation>
    <scope>IDENTIFICATION</scope>
</reference>
<keyword evidence="3" id="KW-1185">Reference proteome</keyword>
<reference evidence="2" key="1">
    <citation type="submission" date="2018-08" db="EMBL/GenBank/DDBJ databases">
        <authorList>
            <person name="Rossello M."/>
        </authorList>
    </citation>
    <scope>NUCLEOTIDE SEQUENCE [LARGE SCALE GENOMIC DNA]</scope>
    <source>
        <strain evidence="2">cv. Chinese Spring</strain>
    </source>
</reference>
<dbReference type="Gramene" id="TraesCS2A02G014100.1">
    <property type="protein sequence ID" value="TraesCS2A02G014100.1.cds1"/>
    <property type="gene ID" value="TraesCS2A02G014100"/>
</dbReference>
<keyword evidence="1" id="KW-0378">Hydrolase</keyword>
<dbReference type="Gramene" id="TraesCS2A03G0030000.1">
    <property type="protein sequence ID" value="TraesCS2A03G0030000.1.CDS1"/>
    <property type="gene ID" value="TraesCS2A03G0030000"/>
</dbReference>
<comment type="similarity">
    <text evidence="1">Belongs to the ribosome-inactivating protein family.</text>
</comment>
<sequence>MTQNYQDLLTLITNHITQIWQNLHIEGNGLIEEVQTLPKGAGFFIIELLAPLSWIQDNDGPVRLLFSFDNLYCIGFFRNENWFIFSDHYKDMKDVLEGTIARPLSFSGNYNKLNADFFNIHLGVQALFQTYKGIAGYPGSLIKVPLLTSCITFSEPLRFPAFRQYMISKMSTYDSPPGSITEFSIHFTNWSNYCDIIREGRAQFDPLNAFGIQSYDDLLGLVGMIL</sequence>
<keyword evidence="1" id="KW-0800">Toxin</keyword>
<dbReference type="GO" id="GO:0090729">
    <property type="term" value="F:toxin activity"/>
    <property type="evidence" value="ECO:0007669"/>
    <property type="project" value="UniProtKB-KW"/>
</dbReference>
<accession>A0A3B6AQ86</accession>
<dbReference type="EnsemblPlants" id="TraesCS2A02G014100.1">
    <property type="protein sequence ID" value="TraesCS2A02G014100.1.cds1"/>
    <property type="gene ID" value="TraesCS2A02G014100"/>
</dbReference>
<keyword evidence="1" id="KW-0611">Plant defense</keyword>
<dbReference type="InterPro" id="IPR001574">
    <property type="entry name" value="Ribosome_inactivat_prot"/>
</dbReference>
<dbReference type="Gramene" id="TraesCAD_scaffold_008540_01G000600.1">
    <property type="protein sequence ID" value="TraesCAD_scaffold_008540_01G000600.1"/>
    <property type="gene ID" value="TraesCAD_scaffold_008540_01G000600"/>
</dbReference>
<dbReference type="SMR" id="A0A3B6AQ86"/>
<dbReference type="OMA" id="CCMALRM"/>
<dbReference type="Gene3D" id="3.40.420.10">
    <property type="entry name" value="Ricin (A subunit), domain 1"/>
    <property type="match status" value="1"/>
</dbReference>
<dbReference type="GO" id="GO:0006952">
    <property type="term" value="P:defense response"/>
    <property type="evidence" value="ECO:0007669"/>
    <property type="project" value="UniProtKB-KW"/>
</dbReference>
<dbReference type="InterPro" id="IPR016138">
    <property type="entry name" value="Ribosome_inactivat_prot_sub1"/>
</dbReference>
<dbReference type="EC" id="3.2.2.22" evidence="1"/>
<evidence type="ECO:0000313" key="3">
    <source>
        <dbReference type="Proteomes" id="UP000019116"/>
    </source>
</evidence>
<dbReference type="Gramene" id="TraesLAC2A03G00586700.1">
    <property type="protein sequence ID" value="TraesLAC2A03G00586700.1.CDS1"/>
    <property type="gene ID" value="TraesLAC2A03G00586700"/>
</dbReference>
<comment type="catalytic activity">
    <reaction evidence="1">
        <text>Endohydrolysis of the N-glycosidic bond at one specific adenosine on the 28S rRNA.</text>
        <dbReference type="EC" id="3.2.2.22"/>
    </reaction>
</comment>
<dbReference type="AlphaFoldDB" id="A0A3B6AQ86"/>